<evidence type="ECO:0000313" key="1">
    <source>
        <dbReference type="EMBL" id="XCH40512.1"/>
    </source>
</evidence>
<reference evidence="1" key="1">
    <citation type="submission" date="2024-05" db="EMBL/GenBank/DDBJ databases">
        <authorList>
            <person name="Mugo M.M."/>
            <person name="Musyoki A.M."/>
            <person name="Makumi A.M."/>
            <person name="Mutai I."/>
            <person name="Drechsel O."/>
            <person name="Kering K.K."/>
            <person name="Muturi P."/>
            <person name="Mbae C.K."/>
            <person name="Kariuki S.M."/>
        </authorList>
    </citation>
    <scope>NUCLEOTIDE SEQUENCE</scope>
</reference>
<accession>A0AAU8GG77</accession>
<proteinExistence type="predicted"/>
<name>A0AAU8GG77_9CAUD</name>
<sequence>MFPSDEDQHPAAVLFRKLRKMEKDANLTEDQREIINDAAHMVNALDVLNYSCLKACKNIGFVYDPTLRDGEFAQAFYWLQEKGAEVHKAATADSKYELLVGVEKRIEDLFKFYQENKNAS</sequence>
<organism evidence="1">
    <name type="scientific">Salmonella phage vB_SEnST11_KE23</name>
    <dbReference type="NCBI Taxonomy" id="3161174"/>
    <lineage>
        <taxon>Viruses</taxon>
        <taxon>Duplodnaviria</taxon>
        <taxon>Heunggongvirae</taxon>
        <taxon>Uroviricota</taxon>
        <taxon>Caudoviricetes</taxon>
        <taxon>Vequintavirinae</taxon>
        <taxon>Seunavirus</taxon>
    </lineage>
</organism>
<gene>
    <name evidence="1" type="ORF">YRYPWZST_CDS0111</name>
</gene>
<dbReference type="EMBL" id="PP856722">
    <property type="protein sequence ID" value="XCH40512.1"/>
    <property type="molecule type" value="Genomic_DNA"/>
</dbReference>
<protein>
    <submittedName>
        <fullName evidence="1">Uncharacterized protein</fullName>
    </submittedName>
</protein>